<comment type="caution">
    <text evidence="1">The sequence shown here is derived from an EMBL/GenBank/DDBJ whole genome shotgun (WGS) entry which is preliminary data.</text>
</comment>
<gene>
    <name evidence="1" type="ORF">BSU04_42705</name>
</gene>
<evidence type="ECO:0000313" key="2">
    <source>
        <dbReference type="Proteomes" id="UP000214720"/>
    </source>
</evidence>
<dbReference type="AlphaFoldDB" id="A0A226WNE5"/>
<evidence type="ECO:0000313" key="1">
    <source>
        <dbReference type="EMBL" id="OXC72339.1"/>
    </source>
</evidence>
<dbReference type="Proteomes" id="UP000214720">
    <property type="component" value="Unassembled WGS sequence"/>
</dbReference>
<dbReference type="EMBL" id="MTHB01000278">
    <property type="protein sequence ID" value="OXC72339.1"/>
    <property type="molecule type" value="Genomic_DNA"/>
</dbReference>
<protein>
    <submittedName>
        <fullName evidence="1">Uncharacterized protein</fullName>
    </submittedName>
</protein>
<name>A0A226WNE5_CABSO</name>
<accession>A0A226WNE5</accession>
<proteinExistence type="predicted"/>
<sequence length="41" mass="4427">MLEESRGKMLAVLAVCSTQPTARCTFTFRDGHDIAELADAA</sequence>
<reference evidence="2" key="1">
    <citation type="submission" date="2017-01" db="EMBL/GenBank/DDBJ databases">
        <title>Genome Analysis of Deinococcus marmoris KOPRI26562.</title>
        <authorList>
            <person name="Kim J.H."/>
            <person name="Oh H.-M."/>
        </authorList>
    </citation>
    <scope>NUCLEOTIDE SEQUENCE [LARGE SCALE GENOMIC DNA]</scope>
    <source>
        <strain evidence="2">PAMC 26633</strain>
    </source>
</reference>
<organism evidence="1 2">
    <name type="scientific">Caballeronia sordidicola</name>
    <name type="common">Burkholderia sordidicola</name>
    <dbReference type="NCBI Taxonomy" id="196367"/>
    <lineage>
        <taxon>Bacteria</taxon>
        <taxon>Pseudomonadati</taxon>
        <taxon>Pseudomonadota</taxon>
        <taxon>Betaproteobacteria</taxon>
        <taxon>Burkholderiales</taxon>
        <taxon>Burkholderiaceae</taxon>
        <taxon>Caballeronia</taxon>
    </lineage>
</organism>